<sequence>MLTSHHFSRATVVGAGLMGRRIAGVLASAGLDVVITDTNAEILDAAAAEAREVTGAASGSVSATADLAAAVANTDLVVEAIIENLVVKQELFERLAGLAPSGAVLATNTSVLPIGAVTERVEDGARVIGTHFWNPPDLIPVVEVIPSERTSPDTVERILALLTEAGKMPVRVGRDVAGFIGNRLQHALWREAMALVAEGICDAQTVDLVVRNTIGLRLAALGPLENADYIGLDLTLAIHEAVIPNINSDPHPSPLLRELVEAGHLGARTGRGFLDWPEGAREETAARLAGHISRQLNTERTS</sequence>
<evidence type="ECO:0000256" key="2">
    <source>
        <dbReference type="ARBA" id="ARBA00009463"/>
    </source>
</evidence>
<dbReference type="GO" id="GO:0070403">
    <property type="term" value="F:NAD+ binding"/>
    <property type="evidence" value="ECO:0007669"/>
    <property type="project" value="InterPro"/>
</dbReference>
<dbReference type="GO" id="GO:0006635">
    <property type="term" value="P:fatty acid beta-oxidation"/>
    <property type="evidence" value="ECO:0007669"/>
    <property type="project" value="TreeGrafter"/>
</dbReference>
<reference evidence="7" key="1">
    <citation type="submission" date="2023-06" db="EMBL/GenBank/DDBJ databases">
        <title>Identification of two novel mycobacterium reveal diversities and complexities of Mycobacterium gordonae clade.</title>
        <authorList>
            <person name="Matsumoto Y."/>
            <person name="Nakamura S."/>
            <person name="Motooka D."/>
            <person name="Fukushima K."/>
        </authorList>
    </citation>
    <scope>NUCLEOTIDE SEQUENCE</scope>
    <source>
        <strain evidence="7">TY812</strain>
    </source>
</reference>
<comment type="caution">
    <text evidence="7">The sequence shown here is derived from an EMBL/GenBank/DDBJ whole genome shotgun (WGS) entry which is preliminary data.</text>
</comment>
<dbReference type="Gene3D" id="1.10.1040.10">
    <property type="entry name" value="N-(1-d-carboxylethyl)-l-norvaline Dehydrogenase, domain 2"/>
    <property type="match status" value="1"/>
</dbReference>
<feature type="site" description="Important for catalytic activity" evidence="4">
    <location>
        <position position="131"/>
    </location>
</feature>
<dbReference type="RefSeq" id="WP_133437786.1">
    <property type="nucleotide sequence ID" value="NZ_JAUFSA010000001.1"/>
</dbReference>
<dbReference type="InterPro" id="IPR006176">
    <property type="entry name" value="3-OHacyl-CoA_DH_NAD-bd"/>
</dbReference>
<dbReference type="InterPro" id="IPR022694">
    <property type="entry name" value="3-OHacyl-CoA_DH"/>
</dbReference>
<dbReference type="Pfam" id="PF00725">
    <property type="entry name" value="3HCDH"/>
    <property type="match status" value="1"/>
</dbReference>
<evidence type="ECO:0000256" key="1">
    <source>
        <dbReference type="ARBA" id="ARBA00005086"/>
    </source>
</evidence>
<dbReference type="InterPro" id="IPR013328">
    <property type="entry name" value="6PGD_dom2"/>
</dbReference>
<comment type="pathway">
    <text evidence="1">Lipid metabolism; butanoate metabolism.</text>
</comment>
<dbReference type="EMBL" id="JAUFSA010000001">
    <property type="protein sequence ID" value="MDP7735147.1"/>
    <property type="molecule type" value="Genomic_DNA"/>
</dbReference>
<dbReference type="InterPro" id="IPR036291">
    <property type="entry name" value="NAD(P)-bd_dom_sf"/>
</dbReference>
<feature type="domain" description="3-hydroxyacyl-CoA dehydrogenase NAD binding" evidence="6">
    <location>
        <begin position="10"/>
        <end position="175"/>
    </location>
</feature>
<dbReference type="PANTHER" id="PTHR48075">
    <property type="entry name" value="3-HYDROXYACYL-COA DEHYDROGENASE FAMILY PROTEIN"/>
    <property type="match status" value="1"/>
</dbReference>
<evidence type="ECO:0000259" key="6">
    <source>
        <dbReference type="Pfam" id="PF02737"/>
    </source>
</evidence>
<dbReference type="PIRSF" id="PIRSF000105">
    <property type="entry name" value="HCDH"/>
    <property type="match status" value="1"/>
</dbReference>
<keyword evidence="3" id="KW-0560">Oxidoreductase</keyword>
<feature type="domain" description="3-hydroxyacyl-CoA dehydrogenase C-terminal" evidence="5">
    <location>
        <begin position="178"/>
        <end position="276"/>
    </location>
</feature>
<evidence type="ECO:0000256" key="4">
    <source>
        <dbReference type="PIRSR" id="PIRSR000105-1"/>
    </source>
</evidence>
<gene>
    <name evidence="7" type="ORF">QXL92_10385</name>
</gene>
<dbReference type="Pfam" id="PF02737">
    <property type="entry name" value="3HCDH_N"/>
    <property type="match status" value="1"/>
</dbReference>
<dbReference type="InterPro" id="IPR008927">
    <property type="entry name" value="6-PGluconate_DH-like_C_sf"/>
</dbReference>
<dbReference type="SUPFAM" id="SSF51735">
    <property type="entry name" value="NAD(P)-binding Rossmann-fold domains"/>
    <property type="match status" value="1"/>
</dbReference>
<accession>A0A4R5WDZ4</accession>
<dbReference type="Gene3D" id="3.40.50.720">
    <property type="entry name" value="NAD(P)-binding Rossmann-like Domain"/>
    <property type="match status" value="1"/>
</dbReference>
<proteinExistence type="inferred from homology"/>
<comment type="similarity">
    <text evidence="2">Belongs to the 3-hydroxyacyl-CoA dehydrogenase family.</text>
</comment>
<organism evidence="7 8">
    <name type="scientific">Mycobacterium paragordonae</name>
    <dbReference type="NCBI Taxonomy" id="1389713"/>
    <lineage>
        <taxon>Bacteria</taxon>
        <taxon>Bacillati</taxon>
        <taxon>Actinomycetota</taxon>
        <taxon>Actinomycetes</taxon>
        <taxon>Mycobacteriales</taxon>
        <taxon>Mycobacteriaceae</taxon>
        <taxon>Mycobacterium</taxon>
    </lineage>
</organism>
<name>A0A4R5WDZ4_9MYCO</name>
<dbReference type="AlphaFoldDB" id="A0A4R5WDZ4"/>
<dbReference type="PANTHER" id="PTHR48075:SF5">
    <property type="entry name" value="3-HYDROXYBUTYRYL-COA DEHYDROGENASE"/>
    <property type="match status" value="1"/>
</dbReference>
<protein>
    <submittedName>
        <fullName evidence="7">3-hydroxyacyl-CoA dehydrogenase family protein</fullName>
    </submittedName>
</protein>
<dbReference type="InterPro" id="IPR006108">
    <property type="entry name" value="3HC_DH_C"/>
</dbReference>
<evidence type="ECO:0000313" key="7">
    <source>
        <dbReference type="EMBL" id="MDP7735147.1"/>
    </source>
</evidence>
<dbReference type="SUPFAM" id="SSF48179">
    <property type="entry name" value="6-phosphogluconate dehydrogenase C-terminal domain-like"/>
    <property type="match status" value="1"/>
</dbReference>
<evidence type="ECO:0000259" key="5">
    <source>
        <dbReference type="Pfam" id="PF00725"/>
    </source>
</evidence>
<dbReference type="GO" id="GO:0008691">
    <property type="term" value="F:3-hydroxybutyryl-CoA dehydrogenase activity"/>
    <property type="evidence" value="ECO:0007669"/>
    <property type="project" value="TreeGrafter"/>
</dbReference>
<evidence type="ECO:0000256" key="3">
    <source>
        <dbReference type="ARBA" id="ARBA00023002"/>
    </source>
</evidence>
<dbReference type="Proteomes" id="UP001229081">
    <property type="component" value="Unassembled WGS sequence"/>
</dbReference>
<evidence type="ECO:0000313" key="8">
    <source>
        <dbReference type="Proteomes" id="UP001229081"/>
    </source>
</evidence>